<accession>A0A254NBG7</accession>
<dbReference type="Proteomes" id="UP000197446">
    <property type="component" value="Unassembled WGS sequence"/>
</dbReference>
<dbReference type="Gene3D" id="2.40.160.10">
    <property type="entry name" value="Porin"/>
    <property type="match status" value="1"/>
</dbReference>
<dbReference type="CDD" id="cd00342">
    <property type="entry name" value="gram_neg_porins"/>
    <property type="match status" value="1"/>
</dbReference>
<dbReference type="Pfam" id="PF13609">
    <property type="entry name" value="Porin_4"/>
    <property type="match status" value="1"/>
</dbReference>
<protein>
    <submittedName>
        <fullName evidence="14">Porin</fullName>
    </submittedName>
</protein>
<dbReference type="GO" id="GO:0046930">
    <property type="term" value="C:pore complex"/>
    <property type="evidence" value="ECO:0007669"/>
    <property type="project" value="UniProtKB-KW"/>
</dbReference>
<dbReference type="InterPro" id="IPR033900">
    <property type="entry name" value="Gram_neg_porin_domain"/>
</dbReference>
<evidence type="ECO:0000256" key="5">
    <source>
        <dbReference type="ARBA" id="ARBA00022692"/>
    </source>
</evidence>
<keyword evidence="10" id="KW-0998">Cell outer membrane</keyword>
<evidence type="ECO:0000256" key="3">
    <source>
        <dbReference type="ARBA" id="ARBA00022448"/>
    </source>
</evidence>
<evidence type="ECO:0000256" key="6">
    <source>
        <dbReference type="ARBA" id="ARBA00022729"/>
    </source>
</evidence>
<feature type="domain" description="Porin" evidence="13">
    <location>
        <begin position="9"/>
        <end position="317"/>
    </location>
</feature>
<gene>
    <name evidence="14" type="ORF">CDO81_00275</name>
</gene>
<keyword evidence="7" id="KW-0406">Ion transport</keyword>
<evidence type="ECO:0000256" key="1">
    <source>
        <dbReference type="ARBA" id="ARBA00004571"/>
    </source>
</evidence>
<sequence>MKKPVLLALACSAMASTAFAQTSSVTLFGVADAAVRQVKNGSAGTVKGVTSGANTTSRLGVRGVEQLGGGLSAGFHLESGVELDTGAANASKFWNRRSTVSLMGEFGEIRLGRDTTPTYNNALNDEFGIVGVGSRGVFVYGSSAVLGSGATTAQRTDNGVSYFLPKNLGGWFGQVHVAAGEGVVGNKYTGGRLGFENNTFLVGGAIGQTDVGSTQPKFKNYNLLFNYKSPWGTLHTLVDVKKWGPRKAQELSIGATVPVTQAGSFRVGYTTVNRSGGPVGSGYADADDSTRVALGYVHEMSKRTALYGTYANISNKGAARSSVLYTTPTGMRGGESSSGLEVGMRHSF</sequence>
<keyword evidence="15" id="KW-1185">Reference proteome</keyword>
<evidence type="ECO:0000256" key="4">
    <source>
        <dbReference type="ARBA" id="ARBA00022452"/>
    </source>
</evidence>
<feature type="signal peptide" evidence="12">
    <location>
        <begin position="1"/>
        <end position="20"/>
    </location>
</feature>
<evidence type="ECO:0000256" key="12">
    <source>
        <dbReference type="SAM" id="SignalP"/>
    </source>
</evidence>
<comment type="subcellular location">
    <subcellularLocation>
        <location evidence="1">Cell outer membrane</location>
        <topology evidence="1">Multi-pass membrane protein</topology>
    </subcellularLocation>
</comment>
<dbReference type="GO" id="GO:0009279">
    <property type="term" value="C:cell outer membrane"/>
    <property type="evidence" value="ECO:0007669"/>
    <property type="project" value="UniProtKB-SubCell"/>
</dbReference>
<keyword evidence="8" id="KW-0626">Porin</keyword>
<evidence type="ECO:0000256" key="2">
    <source>
        <dbReference type="ARBA" id="ARBA00011233"/>
    </source>
</evidence>
<evidence type="ECO:0000256" key="9">
    <source>
        <dbReference type="ARBA" id="ARBA00023136"/>
    </source>
</evidence>
<dbReference type="GO" id="GO:0015288">
    <property type="term" value="F:porin activity"/>
    <property type="evidence" value="ECO:0007669"/>
    <property type="project" value="UniProtKB-KW"/>
</dbReference>
<evidence type="ECO:0000256" key="10">
    <source>
        <dbReference type="ARBA" id="ARBA00023237"/>
    </source>
</evidence>
<feature type="region of interest" description="Disordered" evidence="11">
    <location>
        <begin position="329"/>
        <end position="348"/>
    </location>
</feature>
<keyword evidence="9" id="KW-0472">Membrane</keyword>
<name>A0A254NBG7_9BURK</name>
<dbReference type="OrthoDB" id="6975458at2"/>
<evidence type="ECO:0000256" key="7">
    <source>
        <dbReference type="ARBA" id="ARBA00023065"/>
    </source>
</evidence>
<feature type="chain" id="PRO_5013395606" evidence="12">
    <location>
        <begin position="21"/>
        <end position="348"/>
    </location>
</feature>
<dbReference type="RefSeq" id="WP_088481178.1">
    <property type="nucleotide sequence ID" value="NZ_NISI01000001.1"/>
</dbReference>
<organism evidence="14 15">
    <name type="scientific">Roseateles puraquae</name>
    <dbReference type="NCBI Taxonomy" id="431059"/>
    <lineage>
        <taxon>Bacteria</taxon>
        <taxon>Pseudomonadati</taxon>
        <taxon>Pseudomonadota</taxon>
        <taxon>Betaproteobacteria</taxon>
        <taxon>Burkholderiales</taxon>
        <taxon>Sphaerotilaceae</taxon>
        <taxon>Roseateles</taxon>
    </lineage>
</organism>
<dbReference type="PANTHER" id="PTHR34501:SF9">
    <property type="entry name" value="MAJOR OUTER MEMBRANE PROTEIN P.IA"/>
    <property type="match status" value="1"/>
</dbReference>
<evidence type="ECO:0000256" key="8">
    <source>
        <dbReference type="ARBA" id="ARBA00023114"/>
    </source>
</evidence>
<feature type="compositionally biased region" description="Polar residues" evidence="11">
    <location>
        <begin position="329"/>
        <end position="339"/>
    </location>
</feature>
<evidence type="ECO:0000256" key="11">
    <source>
        <dbReference type="SAM" id="MobiDB-lite"/>
    </source>
</evidence>
<evidence type="ECO:0000313" key="15">
    <source>
        <dbReference type="Proteomes" id="UP000197446"/>
    </source>
</evidence>
<evidence type="ECO:0000259" key="13">
    <source>
        <dbReference type="Pfam" id="PF13609"/>
    </source>
</evidence>
<keyword evidence="4" id="KW-1134">Transmembrane beta strand</keyword>
<dbReference type="InterPro" id="IPR050298">
    <property type="entry name" value="Gram-neg_bact_OMP"/>
</dbReference>
<dbReference type="GO" id="GO:0006811">
    <property type="term" value="P:monoatomic ion transport"/>
    <property type="evidence" value="ECO:0007669"/>
    <property type="project" value="UniProtKB-KW"/>
</dbReference>
<comment type="subunit">
    <text evidence="2">Homotrimer.</text>
</comment>
<dbReference type="AlphaFoldDB" id="A0A254NBG7"/>
<proteinExistence type="predicted"/>
<keyword evidence="5" id="KW-0812">Transmembrane</keyword>
<keyword evidence="3" id="KW-0813">Transport</keyword>
<dbReference type="EMBL" id="NISI01000001">
    <property type="protein sequence ID" value="OWR04964.1"/>
    <property type="molecule type" value="Genomic_DNA"/>
</dbReference>
<keyword evidence="6 12" id="KW-0732">Signal</keyword>
<dbReference type="InterPro" id="IPR023614">
    <property type="entry name" value="Porin_dom_sf"/>
</dbReference>
<dbReference type="PANTHER" id="PTHR34501">
    <property type="entry name" value="PROTEIN YDDL-RELATED"/>
    <property type="match status" value="1"/>
</dbReference>
<evidence type="ECO:0000313" key="14">
    <source>
        <dbReference type="EMBL" id="OWR04964.1"/>
    </source>
</evidence>
<dbReference type="SUPFAM" id="SSF56935">
    <property type="entry name" value="Porins"/>
    <property type="match status" value="1"/>
</dbReference>
<reference evidence="14 15" key="1">
    <citation type="journal article" date="2007" name="Int. J. Syst. Evol. Microbiol.">
        <title>Description of Pelomonas aquatica sp. nov. and Pelomonas puraquae sp. nov., isolated from industrial and haemodialysis water.</title>
        <authorList>
            <person name="Gomila M."/>
            <person name="Bowien B."/>
            <person name="Falsen E."/>
            <person name="Moore E.R."/>
            <person name="Lalucat J."/>
        </authorList>
    </citation>
    <scope>NUCLEOTIDE SEQUENCE [LARGE SCALE GENOMIC DNA]</scope>
    <source>
        <strain evidence="14 15">CCUG 52769</strain>
    </source>
</reference>
<comment type="caution">
    <text evidence="14">The sequence shown here is derived from an EMBL/GenBank/DDBJ whole genome shotgun (WGS) entry which is preliminary data.</text>
</comment>